<name>A0A0V0HHJ7_SOLCH</name>
<dbReference type="AlphaFoldDB" id="A0A0V0HHJ7"/>
<protein>
    <submittedName>
        <fullName evidence="1">Putative ovule protein</fullName>
    </submittedName>
</protein>
<reference evidence="1" key="1">
    <citation type="submission" date="2015-12" db="EMBL/GenBank/DDBJ databases">
        <title>Gene expression during late stages of embryo sac development: a critical building block for successful pollen-pistil interactions.</title>
        <authorList>
            <person name="Liu Y."/>
            <person name="Joly V."/>
            <person name="Sabar M."/>
            <person name="Matton D.P."/>
        </authorList>
    </citation>
    <scope>NUCLEOTIDE SEQUENCE</scope>
</reference>
<dbReference type="EMBL" id="GEDG01019463">
    <property type="protein sequence ID" value="JAP19921.1"/>
    <property type="molecule type" value="Transcribed_RNA"/>
</dbReference>
<accession>A0A0V0HHJ7</accession>
<organism evidence="1">
    <name type="scientific">Solanum chacoense</name>
    <name type="common">Chaco potato</name>
    <dbReference type="NCBI Taxonomy" id="4108"/>
    <lineage>
        <taxon>Eukaryota</taxon>
        <taxon>Viridiplantae</taxon>
        <taxon>Streptophyta</taxon>
        <taxon>Embryophyta</taxon>
        <taxon>Tracheophyta</taxon>
        <taxon>Spermatophyta</taxon>
        <taxon>Magnoliopsida</taxon>
        <taxon>eudicotyledons</taxon>
        <taxon>Gunneridae</taxon>
        <taxon>Pentapetalae</taxon>
        <taxon>asterids</taxon>
        <taxon>lamiids</taxon>
        <taxon>Solanales</taxon>
        <taxon>Solanaceae</taxon>
        <taxon>Solanoideae</taxon>
        <taxon>Solaneae</taxon>
        <taxon>Solanum</taxon>
    </lineage>
</organism>
<proteinExistence type="predicted"/>
<sequence>MAKKNTIEALDTLLKDLMNTKHFLVEKLLFLGETLDKHFLLFVMGKKEDFIIKVYYTLIFGIISKNCAYLKTCV</sequence>
<evidence type="ECO:0000313" key="1">
    <source>
        <dbReference type="EMBL" id="JAP19921.1"/>
    </source>
</evidence>